<comment type="caution">
    <text evidence="1">The sequence shown here is derived from an EMBL/GenBank/DDBJ whole genome shotgun (WGS) entry which is preliminary data.</text>
</comment>
<protein>
    <submittedName>
        <fullName evidence="1">14508_t:CDS:1</fullName>
    </submittedName>
</protein>
<feature type="non-terminal residue" evidence="1">
    <location>
        <position position="1"/>
    </location>
</feature>
<proteinExistence type="predicted"/>
<keyword evidence="2" id="KW-1185">Reference proteome</keyword>
<dbReference type="Proteomes" id="UP000789366">
    <property type="component" value="Unassembled WGS sequence"/>
</dbReference>
<gene>
    <name evidence="1" type="ORF">SPELUC_LOCUS13075</name>
</gene>
<feature type="non-terminal residue" evidence="1">
    <location>
        <position position="120"/>
    </location>
</feature>
<evidence type="ECO:0000313" key="2">
    <source>
        <dbReference type="Proteomes" id="UP000789366"/>
    </source>
</evidence>
<accession>A0ACA9Q606</accession>
<sequence length="120" mass="13692">GRWYHDSGQHYIFIWQFGTFFGWIYASILYCAIVIIMVIGKLNSVAKQIDTLDFTLTSQSSSHPHLINKAMISSVVRKVIWYPVLPVAQIFGGFVETFSYINNDIPFPLLLICFIGISLQ</sequence>
<organism evidence="1 2">
    <name type="scientific">Cetraspora pellucida</name>
    <dbReference type="NCBI Taxonomy" id="1433469"/>
    <lineage>
        <taxon>Eukaryota</taxon>
        <taxon>Fungi</taxon>
        <taxon>Fungi incertae sedis</taxon>
        <taxon>Mucoromycota</taxon>
        <taxon>Glomeromycotina</taxon>
        <taxon>Glomeromycetes</taxon>
        <taxon>Diversisporales</taxon>
        <taxon>Gigasporaceae</taxon>
        <taxon>Cetraspora</taxon>
    </lineage>
</organism>
<reference evidence="1" key="1">
    <citation type="submission" date="2021-06" db="EMBL/GenBank/DDBJ databases">
        <authorList>
            <person name="Kallberg Y."/>
            <person name="Tangrot J."/>
            <person name="Rosling A."/>
        </authorList>
    </citation>
    <scope>NUCLEOTIDE SEQUENCE</scope>
    <source>
        <strain evidence="1">28 12/20/2015</strain>
    </source>
</reference>
<name>A0ACA9Q606_9GLOM</name>
<dbReference type="EMBL" id="CAJVPW010033184">
    <property type="protein sequence ID" value="CAG8730470.1"/>
    <property type="molecule type" value="Genomic_DNA"/>
</dbReference>
<evidence type="ECO:0000313" key="1">
    <source>
        <dbReference type="EMBL" id="CAG8730470.1"/>
    </source>
</evidence>